<protein>
    <submittedName>
        <fullName evidence="3">Predicted dehydrogenase</fullName>
    </submittedName>
</protein>
<feature type="domain" description="Gfo/Idh/MocA-like oxidoreductase N-terminal" evidence="2">
    <location>
        <begin position="54"/>
        <end position="173"/>
    </location>
</feature>
<dbReference type="InterPro" id="IPR036291">
    <property type="entry name" value="NAD(P)-bd_dom_sf"/>
</dbReference>
<dbReference type="AlphaFoldDB" id="A0A1I2DS12"/>
<dbReference type="InterPro" id="IPR050463">
    <property type="entry name" value="Gfo/Idh/MocA_oxidrdct_glycsds"/>
</dbReference>
<evidence type="ECO:0000259" key="2">
    <source>
        <dbReference type="Pfam" id="PF01408"/>
    </source>
</evidence>
<keyword evidence="1" id="KW-0560">Oxidoreductase</keyword>
<dbReference type="STRING" id="662367.SAMN05216167_12048"/>
<sequence>MKKDNSSSRRRFLQQIGATSLVAASSPLSSLAAQAKAEERILQYERPVSSNDTIRLGVIGYGVQGHFDSNTALKVPGVELAGICDLYPGRLENAKEKFGNELYTTRNYKELLDRKDIDAVIIATHDVWHSRITLDALAKGKHVYCEKPMVYKISQGYPVIAAAEKAGKVLQVGSQRVSSIGYAKAKELLAAGEIGKLNMVNAVYDRQSSIGAWEYTIPKDADAMTTDWERFIAVTATPKMPFDAKKFFWWRAFKEVGTGVAGDLFIHLLSGTHFITNSKGPKSIYSTGQFSYWKDGRNLPDVMSGVMQYPDSPEHAAFQLTLQVNFISGTGGQEVIRLVGSEGVIDVIGNNITLKHSLMPESPGFGGYDSLFTFSKAMQDDMQTDYDAKWTADQRKRPTKEDIVFKAPTGYDDHLDHLTNFFDSIRTGKPVIENAEFGFRAAAPALACNASYFSKNIVHWDPVNMKLNTPKTT</sequence>
<evidence type="ECO:0000256" key="1">
    <source>
        <dbReference type="ARBA" id="ARBA00023002"/>
    </source>
</evidence>
<dbReference type="RefSeq" id="WP_093832924.1">
    <property type="nucleotide sequence ID" value="NZ_FOLQ01000020.1"/>
</dbReference>
<dbReference type="PANTHER" id="PTHR43818:SF11">
    <property type="entry name" value="BCDNA.GH03377"/>
    <property type="match status" value="1"/>
</dbReference>
<dbReference type="OrthoDB" id="9763611at2"/>
<dbReference type="Gene3D" id="3.40.50.720">
    <property type="entry name" value="NAD(P)-binding Rossmann-like Domain"/>
    <property type="match status" value="1"/>
</dbReference>
<evidence type="ECO:0000313" key="4">
    <source>
        <dbReference type="Proteomes" id="UP000198598"/>
    </source>
</evidence>
<dbReference type="GO" id="GO:0000166">
    <property type="term" value="F:nucleotide binding"/>
    <property type="evidence" value="ECO:0007669"/>
    <property type="project" value="InterPro"/>
</dbReference>
<dbReference type="InterPro" id="IPR006311">
    <property type="entry name" value="TAT_signal"/>
</dbReference>
<dbReference type="InterPro" id="IPR000683">
    <property type="entry name" value="Gfo/Idh/MocA-like_OxRdtase_N"/>
</dbReference>
<dbReference type="SUPFAM" id="SSF55347">
    <property type="entry name" value="Glyceraldehyde-3-phosphate dehydrogenase-like, C-terminal domain"/>
    <property type="match status" value="1"/>
</dbReference>
<dbReference type="SUPFAM" id="SSF51735">
    <property type="entry name" value="NAD(P)-binding Rossmann-fold domains"/>
    <property type="match status" value="1"/>
</dbReference>
<evidence type="ECO:0000313" key="3">
    <source>
        <dbReference type="EMBL" id="SFE83432.1"/>
    </source>
</evidence>
<dbReference type="PROSITE" id="PS51318">
    <property type="entry name" value="TAT"/>
    <property type="match status" value="1"/>
</dbReference>
<dbReference type="GO" id="GO:0016491">
    <property type="term" value="F:oxidoreductase activity"/>
    <property type="evidence" value="ECO:0007669"/>
    <property type="project" value="UniProtKB-KW"/>
</dbReference>
<name>A0A1I2DS12_9BACT</name>
<dbReference type="Gene3D" id="3.30.360.10">
    <property type="entry name" value="Dihydrodipicolinate Reductase, domain 2"/>
    <property type="match status" value="1"/>
</dbReference>
<organism evidence="3 4">
    <name type="scientific">Spirosoma endophyticum</name>
    <dbReference type="NCBI Taxonomy" id="662367"/>
    <lineage>
        <taxon>Bacteria</taxon>
        <taxon>Pseudomonadati</taxon>
        <taxon>Bacteroidota</taxon>
        <taxon>Cytophagia</taxon>
        <taxon>Cytophagales</taxon>
        <taxon>Cytophagaceae</taxon>
        <taxon>Spirosoma</taxon>
    </lineage>
</organism>
<keyword evidence="4" id="KW-1185">Reference proteome</keyword>
<proteinExistence type="predicted"/>
<dbReference type="Proteomes" id="UP000198598">
    <property type="component" value="Unassembled WGS sequence"/>
</dbReference>
<dbReference type="PANTHER" id="PTHR43818">
    <property type="entry name" value="BCDNA.GH03377"/>
    <property type="match status" value="1"/>
</dbReference>
<dbReference type="Pfam" id="PF01408">
    <property type="entry name" value="GFO_IDH_MocA"/>
    <property type="match status" value="1"/>
</dbReference>
<reference evidence="3 4" key="1">
    <citation type="submission" date="2016-10" db="EMBL/GenBank/DDBJ databases">
        <authorList>
            <person name="de Groot N.N."/>
        </authorList>
    </citation>
    <scope>NUCLEOTIDE SEQUENCE [LARGE SCALE GENOMIC DNA]</scope>
    <source>
        <strain evidence="3 4">DSM 26130</strain>
    </source>
</reference>
<gene>
    <name evidence="3" type="ORF">SAMN05216167_12048</name>
</gene>
<accession>A0A1I2DS12</accession>
<dbReference type="EMBL" id="FOLQ01000020">
    <property type="protein sequence ID" value="SFE83432.1"/>
    <property type="molecule type" value="Genomic_DNA"/>
</dbReference>